<comment type="caution">
    <text evidence="2">The sequence shown here is derived from an EMBL/GenBank/DDBJ whole genome shotgun (WGS) entry which is preliminary data.</text>
</comment>
<evidence type="ECO:0000313" key="2">
    <source>
        <dbReference type="EMBL" id="KAK1294553.1"/>
    </source>
</evidence>
<keyword evidence="3" id="KW-1185">Reference proteome</keyword>
<protein>
    <submittedName>
        <fullName evidence="2">DNA-directed RNA polymerase subunit beta</fullName>
    </submittedName>
</protein>
<accession>A0AAV9CZ87</accession>
<dbReference type="SUPFAM" id="SSF64484">
    <property type="entry name" value="beta and beta-prime subunits of DNA dependent RNA-polymerase"/>
    <property type="match status" value="1"/>
</dbReference>
<proteinExistence type="predicted"/>
<dbReference type="Proteomes" id="UP001180020">
    <property type="component" value="Unassembled WGS sequence"/>
</dbReference>
<dbReference type="EMBL" id="JAUJYO010000016">
    <property type="protein sequence ID" value="KAK1294553.1"/>
    <property type="molecule type" value="Genomic_DNA"/>
</dbReference>
<dbReference type="AlphaFoldDB" id="A0AAV9CZ87"/>
<sequence>MSSDINELYRRVIYQNNTLFDLLKTSRSTPGELVTCQEKLVQEAADTLLDNGIREQPMRDGHNNVYNIVGYILLSGAPNENKGTGGDTAVGFDSNPINVWESLKMATDMEVDFGDLEGMWAAGIFRVREDSFGCTALDKPLYNFSWGHVSSDIGCGRRILKMRCMSQKAKVVERSEEHEKTSEGGADSDGVEGDFFHS</sequence>
<keyword evidence="2" id="KW-0804">Transcription</keyword>
<evidence type="ECO:0000256" key="1">
    <source>
        <dbReference type="SAM" id="MobiDB-lite"/>
    </source>
</evidence>
<gene>
    <name evidence="2" type="primary">rpoC1</name>
    <name evidence="2" type="ORF">QJS10_CPA16g00515</name>
</gene>
<reference evidence="2" key="1">
    <citation type="journal article" date="2023" name="Nat. Commun.">
        <title>Diploid and tetraploid genomes of Acorus and the evolution of monocots.</title>
        <authorList>
            <person name="Ma L."/>
            <person name="Liu K.W."/>
            <person name="Li Z."/>
            <person name="Hsiao Y.Y."/>
            <person name="Qi Y."/>
            <person name="Fu T."/>
            <person name="Tang G.D."/>
            <person name="Zhang D."/>
            <person name="Sun W.H."/>
            <person name="Liu D.K."/>
            <person name="Li Y."/>
            <person name="Chen G.Z."/>
            <person name="Liu X.D."/>
            <person name="Liao X.Y."/>
            <person name="Jiang Y.T."/>
            <person name="Yu X."/>
            <person name="Hao Y."/>
            <person name="Huang J."/>
            <person name="Zhao X.W."/>
            <person name="Ke S."/>
            <person name="Chen Y.Y."/>
            <person name="Wu W.L."/>
            <person name="Hsu J.L."/>
            <person name="Lin Y.F."/>
            <person name="Huang M.D."/>
            <person name="Li C.Y."/>
            <person name="Huang L."/>
            <person name="Wang Z.W."/>
            <person name="Zhao X."/>
            <person name="Zhong W.Y."/>
            <person name="Peng D.H."/>
            <person name="Ahmad S."/>
            <person name="Lan S."/>
            <person name="Zhang J.S."/>
            <person name="Tsai W.C."/>
            <person name="Van de Peer Y."/>
            <person name="Liu Z.J."/>
        </authorList>
    </citation>
    <scope>NUCLEOTIDE SEQUENCE</scope>
    <source>
        <strain evidence="2">CP</strain>
    </source>
</reference>
<evidence type="ECO:0000313" key="3">
    <source>
        <dbReference type="Proteomes" id="UP001180020"/>
    </source>
</evidence>
<name>A0AAV9CZ87_ACOCL</name>
<reference evidence="2" key="2">
    <citation type="submission" date="2023-06" db="EMBL/GenBank/DDBJ databases">
        <authorList>
            <person name="Ma L."/>
            <person name="Liu K.-W."/>
            <person name="Li Z."/>
            <person name="Hsiao Y.-Y."/>
            <person name="Qi Y."/>
            <person name="Fu T."/>
            <person name="Tang G."/>
            <person name="Zhang D."/>
            <person name="Sun W.-H."/>
            <person name="Liu D.-K."/>
            <person name="Li Y."/>
            <person name="Chen G.-Z."/>
            <person name="Liu X.-D."/>
            <person name="Liao X.-Y."/>
            <person name="Jiang Y.-T."/>
            <person name="Yu X."/>
            <person name="Hao Y."/>
            <person name="Huang J."/>
            <person name="Zhao X.-W."/>
            <person name="Ke S."/>
            <person name="Chen Y.-Y."/>
            <person name="Wu W.-L."/>
            <person name="Hsu J.-L."/>
            <person name="Lin Y.-F."/>
            <person name="Huang M.-D."/>
            <person name="Li C.-Y."/>
            <person name="Huang L."/>
            <person name="Wang Z.-W."/>
            <person name="Zhao X."/>
            <person name="Zhong W.-Y."/>
            <person name="Peng D.-H."/>
            <person name="Ahmad S."/>
            <person name="Lan S."/>
            <person name="Zhang J.-S."/>
            <person name="Tsai W.-C."/>
            <person name="Van De Peer Y."/>
            <person name="Liu Z.-J."/>
        </authorList>
    </citation>
    <scope>NUCLEOTIDE SEQUENCE</scope>
    <source>
        <strain evidence="2">CP</strain>
        <tissue evidence="2">Leaves</tissue>
    </source>
</reference>
<feature type="compositionally biased region" description="Basic and acidic residues" evidence="1">
    <location>
        <begin position="171"/>
        <end position="182"/>
    </location>
</feature>
<dbReference type="GO" id="GO:0000428">
    <property type="term" value="C:DNA-directed RNA polymerase complex"/>
    <property type="evidence" value="ECO:0007669"/>
    <property type="project" value="UniProtKB-KW"/>
</dbReference>
<feature type="region of interest" description="Disordered" evidence="1">
    <location>
        <begin position="171"/>
        <end position="198"/>
    </location>
</feature>
<keyword evidence="2" id="KW-0240">DNA-directed RNA polymerase</keyword>
<organism evidence="2 3">
    <name type="scientific">Acorus calamus</name>
    <name type="common">Sweet flag</name>
    <dbReference type="NCBI Taxonomy" id="4465"/>
    <lineage>
        <taxon>Eukaryota</taxon>
        <taxon>Viridiplantae</taxon>
        <taxon>Streptophyta</taxon>
        <taxon>Embryophyta</taxon>
        <taxon>Tracheophyta</taxon>
        <taxon>Spermatophyta</taxon>
        <taxon>Magnoliopsida</taxon>
        <taxon>Liliopsida</taxon>
        <taxon>Acoraceae</taxon>
        <taxon>Acorus</taxon>
    </lineage>
</organism>